<comment type="caution">
    <text evidence="2">The sequence shown here is derived from an EMBL/GenBank/DDBJ whole genome shotgun (WGS) entry which is preliminary data.</text>
</comment>
<feature type="compositionally biased region" description="Pro residues" evidence="1">
    <location>
        <begin position="25"/>
        <end position="36"/>
    </location>
</feature>
<proteinExistence type="predicted"/>
<gene>
    <name evidence="2" type="ORF">PVAP13_1NG057300</name>
</gene>
<dbReference type="AlphaFoldDB" id="A0A8T0WHK5"/>
<feature type="compositionally biased region" description="Basic residues" evidence="1">
    <location>
        <begin position="71"/>
        <end position="84"/>
    </location>
</feature>
<sequence length="250" mass="26849">MPLTLSLLVHARASASPSPSRSTPAAPPLPPRPAWPPNLHLPGTRPTLDLAGACSARRLATPQCGGPGRAQARHRRPRQTRPTRSRAGGGRSCGGTTGGCGSGVRLEGAAVAGVAELRSLPSLSYPPARALPSLELGEPSGARAASEVCGPRAAARDPAACRAHTSTSTAPEHSSCRFILTWVKCSCRSPHSPRDIWRRTLGKGSIFRRFEAMPNGMQRWRWPQFRHGTGRRRWRSPHTPLARLPHLCHL</sequence>
<reference evidence="2" key="1">
    <citation type="submission" date="2020-05" db="EMBL/GenBank/DDBJ databases">
        <title>WGS assembly of Panicum virgatum.</title>
        <authorList>
            <person name="Lovell J.T."/>
            <person name="Jenkins J."/>
            <person name="Shu S."/>
            <person name="Juenger T.E."/>
            <person name="Schmutz J."/>
        </authorList>
    </citation>
    <scope>NUCLEOTIDE SEQUENCE</scope>
    <source>
        <strain evidence="2">AP13</strain>
    </source>
</reference>
<keyword evidence="3" id="KW-1185">Reference proteome</keyword>
<dbReference type="EMBL" id="CM029038">
    <property type="protein sequence ID" value="KAG2648302.1"/>
    <property type="molecule type" value="Genomic_DNA"/>
</dbReference>
<protein>
    <submittedName>
        <fullName evidence="2">Uncharacterized protein</fullName>
    </submittedName>
</protein>
<dbReference type="Proteomes" id="UP000823388">
    <property type="component" value="Chromosome 1N"/>
</dbReference>
<evidence type="ECO:0000313" key="2">
    <source>
        <dbReference type="EMBL" id="KAG2648302.1"/>
    </source>
</evidence>
<name>A0A8T0WHK5_PANVG</name>
<feature type="region of interest" description="Disordered" evidence="1">
    <location>
        <begin position="12"/>
        <end position="99"/>
    </location>
</feature>
<evidence type="ECO:0000256" key="1">
    <source>
        <dbReference type="SAM" id="MobiDB-lite"/>
    </source>
</evidence>
<evidence type="ECO:0000313" key="3">
    <source>
        <dbReference type="Proteomes" id="UP000823388"/>
    </source>
</evidence>
<accession>A0A8T0WHK5</accession>
<organism evidence="2 3">
    <name type="scientific">Panicum virgatum</name>
    <name type="common">Blackwell switchgrass</name>
    <dbReference type="NCBI Taxonomy" id="38727"/>
    <lineage>
        <taxon>Eukaryota</taxon>
        <taxon>Viridiplantae</taxon>
        <taxon>Streptophyta</taxon>
        <taxon>Embryophyta</taxon>
        <taxon>Tracheophyta</taxon>
        <taxon>Spermatophyta</taxon>
        <taxon>Magnoliopsida</taxon>
        <taxon>Liliopsida</taxon>
        <taxon>Poales</taxon>
        <taxon>Poaceae</taxon>
        <taxon>PACMAD clade</taxon>
        <taxon>Panicoideae</taxon>
        <taxon>Panicodae</taxon>
        <taxon>Paniceae</taxon>
        <taxon>Panicinae</taxon>
        <taxon>Panicum</taxon>
        <taxon>Panicum sect. Hiantes</taxon>
    </lineage>
</organism>
<feature type="compositionally biased region" description="Low complexity" evidence="1">
    <location>
        <begin position="12"/>
        <end position="24"/>
    </location>
</feature>
<feature type="compositionally biased region" description="Gly residues" evidence="1">
    <location>
        <begin position="87"/>
        <end position="99"/>
    </location>
</feature>